<dbReference type="EMBL" id="MU865026">
    <property type="protein sequence ID" value="KAK4459861.1"/>
    <property type="molecule type" value="Genomic_DNA"/>
</dbReference>
<proteinExistence type="predicted"/>
<feature type="region of interest" description="Disordered" evidence="1">
    <location>
        <begin position="336"/>
        <end position="364"/>
    </location>
</feature>
<comment type="caution">
    <text evidence="2">The sequence shown here is derived from an EMBL/GenBank/DDBJ whole genome shotgun (WGS) entry which is preliminary data.</text>
</comment>
<dbReference type="AlphaFoldDB" id="A0AAV9HLE4"/>
<organism evidence="2 3">
    <name type="scientific">Cladorrhinum samala</name>
    <dbReference type="NCBI Taxonomy" id="585594"/>
    <lineage>
        <taxon>Eukaryota</taxon>
        <taxon>Fungi</taxon>
        <taxon>Dikarya</taxon>
        <taxon>Ascomycota</taxon>
        <taxon>Pezizomycotina</taxon>
        <taxon>Sordariomycetes</taxon>
        <taxon>Sordariomycetidae</taxon>
        <taxon>Sordariales</taxon>
        <taxon>Podosporaceae</taxon>
        <taxon>Cladorrhinum</taxon>
    </lineage>
</organism>
<dbReference type="Proteomes" id="UP001321749">
    <property type="component" value="Unassembled WGS sequence"/>
</dbReference>
<reference evidence="2" key="1">
    <citation type="journal article" date="2023" name="Mol. Phylogenet. Evol.">
        <title>Genome-scale phylogeny and comparative genomics of the fungal order Sordariales.</title>
        <authorList>
            <person name="Hensen N."/>
            <person name="Bonometti L."/>
            <person name="Westerberg I."/>
            <person name="Brannstrom I.O."/>
            <person name="Guillou S."/>
            <person name="Cros-Aarteil S."/>
            <person name="Calhoun S."/>
            <person name="Haridas S."/>
            <person name="Kuo A."/>
            <person name="Mondo S."/>
            <person name="Pangilinan J."/>
            <person name="Riley R."/>
            <person name="LaButti K."/>
            <person name="Andreopoulos B."/>
            <person name="Lipzen A."/>
            <person name="Chen C."/>
            <person name="Yan M."/>
            <person name="Daum C."/>
            <person name="Ng V."/>
            <person name="Clum A."/>
            <person name="Steindorff A."/>
            <person name="Ohm R.A."/>
            <person name="Martin F."/>
            <person name="Silar P."/>
            <person name="Natvig D.O."/>
            <person name="Lalanne C."/>
            <person name="Gautier V."/>
            <person name="Ament-Velasquez S.L."/>
            <person name="Kruys A."/>
            <person name="Hutchinson M.I."/>
            <person name="Powell A.J."/>
            <person name="Barry K."/>
            <person name="Miller A.N."/>
            <person name="Grigoriev I.V."/>
            <person name="Debuchy R."/>
            <person name="Gladieux P."/>
            <person name="Hiltunen Thoren M."/>
            <person name="Johannesson H."/>
        </authorList>
    </citation>
    <scope>NUCLEOTIDE SEQUENCE</scope>
    <source>
        <strain evidence="2">PSN324</strain>
    </source>
</reference>
<evidence type="ECO:0000313" key="2">
    <source>
        <dbReference type="EMBL" id="KAK4459861.1"/>
    </source>
</evidence>
<feature type="region of interest" description="Disordered" evidence="1">
    <location>
        <begin position="107"/>
        <end position="183"/>
    </location>
</feature>
<evidence type="ECO:0000313" key="3">
    <source>
        <dbReference type="Proteomes" id="UP001321749"/>
    </source>
</evidence>
<feature type="compositionally biased region" description="Polar residues" evidence="1">
    <location>
        <begin position="111"/>
        <end position="143"/>
    </location>
</feature>
<keyword evidence="3" id="KW-1185">Reference proteome</keyword>
<evidence type="ECO:0000256" key="1">
    <source>
        <dbReference type="SAM" id="MobiDB-lite"/>
    </source>
</evidence>
<name>A0AAV9HLE4_9PEZI</name>
<accession>A0AAV9HLE4</accession>
<reference evidence="2" key="2">
    <citation type="submission" date="2023-06" db="EMBL/GenBank/DDBJ databases">
        <authorList>
            <consortium name="Lawrence Berkeley National Laboratory"/>
            <person name="Mondo S.J."/>
            <person name="Hensen N."/>
            <person name="Bonometti L."/>
            <person name="Westerberg I."/>
            <person name="Brannstrom I.O."/>
            <person name="Guillou S."/>
            <person name="Cros-Aarteil S."/>
            <person name="Calhoun S."/>
            <person name="Haridas S."/>
            <person name="Kuo A."/>
            <person name="Pangilinan J."/>
            <person name="Riley R."/>
            <person name="Labutti K."/>
            <person name="Andreopoulos B."/>
            <person name="Lipzen A."/>
            <person name="Chen C."/>
            <person name="Yanf M."/>
            <person name="Daum C."/>
            <person name="Ng V."/>
            <person name="Clum A."/>
            <person name="Steindorff A."/>
            <person name="Ohm R."/>
            <person name="Martin F."/>
            <person name="Silar P."/>
            <person name="Natvig D."/>
            <person name="Lalanne C."/>
            <person name="Gautier V."/>
            <person name="Ament-Velasquez S.L."/>
            <person name="Kruys A."/>
            <person name="Hutchinson M.I."/>
            <person name="Powell A.J."/>
            <person name="Barry K."/>
            <person name="Miller A.N."/>
            <person name="Grigoriev I.V."/>
            <person name="Debuchy R."/>
            <person name="Gladieux P."/>
            <person name="Thoren M.H."/>
            <person name="Johannesson H."/>
        </authorList>
    </citation>
    <scope>NUCLEOTIDE SEQUENCE</scope>
    <source>
        <strain evidence="2">PSN324</strain>
    </source>
</reference>
<gene>
    <name evidence="2" type="ORF">QBC42DRAFT_273645</name>
</gene>
<protein>
    <submittedName>
        <fullName evidence="2">Uncharacterized protein</fullName>
    </submittedName>
</protein>
<sequence>MSANADDIDHQLAENVDKEAEASLDTFFREKTRISLETVCMDHENRLRDFLRIQSEEFARKKQKVLTTMSRIAVKRGAPNAVPPDLFQDMEPESFSLLHRHFETHQHCAGNPTSPADVQLPSAMSTSPSLQSDDNGAVKTSCTPLKGKTDHQASRKVHTAKRSGAQPAFGAPQKKQKKTVADNAADVVGQQPSPSSVPALPRPPSAALKALPHSPTLAFSSALPGTRAINNKDILTTEVEGTDFVFRCPDYGPGWFVIRCTPKGGSSAAVCFKEHPLLAAGTNSSSPAELHFNEDDTCSGHKTAGTKKLSNSDIMDAYGYRVRGINGVKIEESWVTSSNEKLKSGSGSEKGGKSSPNAILSRAP</sequence>